<dbReference type="PANTHER" id="PTHR44411:SF1">
    <property type="entry name" value="THO COMPLEX SUBUNIT 6 HOMOLOG"/>
    <property type="match status" value="1"/>
</dbReference>
<sequence>MSTMTAAKRKFFQSHDPYVKYHPRNKVVNDKDGTSGGVLNSSSSSVCTIFGSTFSTSSSFGNEKYLIACTSNGCIAVWDCHDYSRNVPGRNSGPSEPILTVSAGGGKGNIISSSCNVLYDLQFVEINNGDRLLVASGEPGILMYKWSHFEAAISAVMDEDGDDATAHDKPRCQDPSITAMHPPTFGSSISPIVTLKPHPSPVAHCGGSIEINSTCYNKADDTIVGAAGDMFGCYQWDVATERLLGTFAGVSTRSDYGRCGHKDYLHVVKSLPGTGGGSSYYVTGGEDGNIGFWDGKTRGLVEMMNVQATMDKNKDLVTSNIYNGRGFLNSNSSPTPSWNNIGSNISWVSSMDISDNWLAVCGGSETLNNNSIITSRTSAGGFPGSSGFLTLWHLPTRTFASGCITRESLNAVAYNDSLGCFVTGGNECRISFWDSIATLGQSRGRSWRIYPTTIIANDVKNMAGGIPTGPFPPVVLNHGQNNRPKRTTLCDDRSRPVESYSRRYSIAERRHRNDDPNRCASNVARPSQQYPRSVPIPPEGGAPDAITEYVPERNRGMPTCSAPSSSTDFREHLDEDVPVGARRSPPPYGIPHRTNPPRLQHSTPPRGGIPVVAMSVLRRIRAQTPRRYQPTSSRLRRPNGD</sequence>
<feature type="region of interest" description="Disordered" evidence="3">
    <location>
        <begin position="507"/>
        <end position="641"/>
    </location>
</feature>
<protein>
    <submittedName>
        <fullName evidence="4">Uncharacterized protein</fullName>
    </submittedName>
</protein>
<reference evidence="4 5" key="1">
    <citation type="submission" date="2024-10" db="EMBL/GenBank/DDBJ databases">
        <title>Updated reference genomes for cyclostephanoid diatoms.</title>
        <authorList>
            <person name="Roberts W.R."/>
            <person name="Alverson A.J."/>
        </authorList>
    </citation>
    <scope>NUCLEOTIDE SEQUENCE [LARGE SCALE GENOMIC DNA]</scope>
    <source>
        <strain evidence="4 5">AJA228-03</strain>
    </source>
</reference>
<dbReference type="AlphaFoldDB" id="A0ABD3R8R6"/>
<evidence type="ECO:0000313" key="5">
    <source>
        <dbReference type="Proteomes" id="UP001530377"/>
    </source>
</evidence>
<evidence type="ECO:0000256" key="2">
    <source>
        <dbReference type="ARBA" id="ARBA00022574"/>
    </source>
</evidence>
<evidence type="ECO:0000313" key="4">
    <source>
        <dbReference type="EMBL" id="KAL3809203.1"/>
    </source>
</evidence>
<dbReference type="InterPro" id="IPR036322">
    <property type="entry name" value="WD40_repeat_dom_sf"/>
</dbReference>
<feature type="compositionally biased region" description="Basic and acidic residues" evidence="3">
    <location>
        <begin position="507"/>
        <end position="517"/>
    </location>
</feature>
<dbReference type="EMBL" id="JALLPB020000428">
    <property type="protein sequence ID" value="KAL3809203.1"/>
    <property type="molecule type" value="Genomic_DNA"/>
</dbReference>
<gene>
    <name evidence="4" type="ORF">ACHAXA_005410</name>
</gene>
<dbReference type="SMART" id="SM00320">
    <property type="entry name" value="WD40"/>
    <property type="match status" value="4"/>
</dbReference>
<dbReference type="Gene3D" id="2.130.10.10">
    <property type="entry name" value="YVTN repeat-like/Quinoprotein amine dehydrogenase"/>
    <property type="match status" value="1"/>
</dbReference>
<name>A0ABD3R8R6_9STRA</name>
<dbReference type="SUPFAM" id="SSF50978">
    <property type="entry name" value="WD40 repeat-like"/>
    <property type="match status" value="1"/>
</dbReference>
<dbReference type="InterPro" id="IPR001680">
    <property type="entry name" value="WD40_rpt"/>
</dbReference>
<organism evidence="4 5">
    <name type="scientific">Cyclostephanos tholiformis</name>
    <dbReference type="NCBI Taxonomy" id="382380"/>
    <lineage>
        <taxon>Eukaryota</taxon>
        <taxon>Sar</taxon>
        <taxon>Stramenopiles</taxon>
        <taxon>Ochrophyta</taxon>
        <taxon>Bacillariophyta</taxon>
        <taxon>Coscinodiscophyceae</taxon>
        <taxon>Thalassiosirophycidae</taxon>
        <taxon>Stephanodiscales</taxon>
        <taxon>Stephanodiscaceae</taxon>
        <taxon>Cyclostephanos</taxon>
    </lineage>
</organism>
<evidence type="ECO:0000256" key="1">
    <source>
        <dbReference type="ARBA" id="ARBA00009728"/>
    </source>
</evidence>
<keyword evidence="5" id="KW-1185">Reference proteome</keyword>
<proteinExistence type="inferred from homology"/>
<accession>A0ABD3R8R6</accession>
<evidence type="ECO:0000256" key="3">
    <source>
        <dbReference type="SAM" id="MobiDB-lite"/>
    </source>
</evidence>
<dbReference type="InterPro" id="IPR042626">
    <property type="entry name" value="THOC6"/>
</dbReference>
<comment type="caution">
    <text evidence="4">The sequence shown here is derived from an EMBL/GenBank/DDBJ whole genome shotgun (WGS) entry which is preliminary data.</text>
</comment>
<comment type="similarity">
    <text evidence="1">Belongs to the WD repeat THOC6 family.</text>
</comment>
<keyword evidence="2" id="KW-0853">WD repeat</keyword>
<dbReference type="Proteomes" id="UP001530377">
    <property type="component" value="Unassembled WGS sequence"/>
</dbReference>
<dbReference type="InterPro" id="IPR015943">
    <property type="entry name" value="WD40/YVTN_repeat-like_dom_sf"/>
</dbReference>
<dbReference type="PANTHER" id="PTHR44411">
    <property type="entry name" value="THO COMPLEX SUBUNIT 6 HOMOLOG"/>
    <property type="match status" value="1"/>
</dbReference>